<dbReference type="EMBL" id="RQTK01000165">
    <property type="protein sequence ID" value="RUS85565.1"/>
    <property type="molecule type" value="Genomic_DNA"/>
</dbReference>
<feature type="chain" id="PRO_5018728699" evidence="1">
    <location>
        <begin position="24"/>
        <end position="109"/>
    </location>
</feature>
<evidence type="ECO:0000256" key="1">
    <source>
        <dbReference type="SAM" id="SignalP"/>
    </source>
</evidence>
<keyword evidence="3" id="KW-1185">Reference proteome</keyword>
<reference evidence="2 3" key="1">
    <citation type="submission" date="2019-01" db="EMBL/GenBank/DDBJ databases">
        <title>A draft genome assembly of the solar-powered sea slug Elysia chlorotica.</title>
        <authorList>
            <person name="Cai H."/>
            <person name="Li Q."/>
            <person name="Fang X."/>
            <person name="Li J."/>
            <person name="Curtis N.E."/>
            <person name="Altenburger A."/>
            <person name="Shibata T."/>
            <person name="Feng M."/>
            <person name="Maeda T."/>
            <person name="Schwartz J.A."/>
            <person name="Shigenobu S."/>
            <person name="Lundholm N."/>
            <person name="Nishiyama T."/>
            <person name="Yang H."/>
            <person name="Hasebe M."/>
            <person name="Li S."/>
            <person name="Pierce S.K."/>
            <person name="Wang J."/>
        </authorList>
    </citation>
    <scope>NUCLEOTIDE SEQUENCE [LARGE SCALE GENOMIC DNA]</scope>
    <source>
        <strain evidence="2">EC2010</strain>
        <tissue evidence="2">Whole organism of an adult</tissue>
    </source>
</reference>
<gene>
    <name evidence="2" type="ORF">EGW08_006648</name>
</gene>
<dbReference type="Proteomes" id="UP000271974">
    <property type="component" value="Unassembled WGS sequence"/>
</dbReference>
<organism evidence="2 3">
    <name type="scientific">Elysia chlorotica</name>
    <name type="common">Eastern emerald elysia</name>
    <name type="synonym">Sea slug</name>
    <dbReference type="NCBI Taxonomy" id="188477"/>
    <lineage>
        <taxon>Eukaryota</taxon>
        <taxon>Metazoa</taxon>
        <taxon>Spiralia</taxon>
        <taxon>Lophotrochozoa</taxon>
        <taxon>Mollusca</taxon>
        <taxon>Gastropoda</taxon>
        <taxon>Heterobranchia</taxon>
        <taxon>Euthyneura</taxon>
        <taxon>Panpulmonata</taxon>
        <taxon>Sacoglossa</taxon>
        <taxon>Placobranchoidea</taxon>
        <taxon>Plakobranchidae</taxon>
        <taxon>Elysia</taxon>
    </lineage>
</organism>
<dbReference type="AlphaFoldDB" id="A0A3S1BK20"/>
<comment type="caution">
    <text evidence="2">The sequence shown here is derived from an EMBL/GenBank/DDBJ whole genome shotgun (WGS) entry which is preliminary data.</text>
</comment>
<feature type="signal peptide" evidence="1">
    <location>
        <begin position="1"/>
        <end position="23"/>
    </location>
</feature>
<evidence type="ECO:0000313" key="3">
    <source>
        <dbReference type="Proteomes" id="UP000271974"/>
    </source>
</evidence>
<accession>A0A3S1BK20</accession>
<protein>
    <submittedName>
        <fullName evidence="2">Uncharacterized protein</fullName>
    </submittedName>
</protein>
<evidence type="ECO:0000313" key="2">
    <source>
        <dbReference type="EMBL" id="RUS85565.1"/>
    </source>
</evidence>
<proteinExistence type="predicted"/>
<sequence length="109" mass="11571">MSAKTSLVLVLVAVSLLAAPLHAQLFGGLGGGNRAANNIQFMCIIGRRLQKRMDCDSDSHGMCGYIKNNLGRCGDSGSAMASLGGFVKRFNTGRSRAGRLTIPIPRMNM</sequence>
<keyword evidence="1" id="KW-0732">Signal</keyword>
<name>A0A3S1BK20_ELYCH</name>